<evidence type="ECO:0000313" key="3">
    <source>
        <dbReference type="Proteomes" id="UP001224775"/>
    </source>
</evidence>
<dbReference type="EMBL" id="JATAAI010000020">
    <property type="protein sequence ID" value="KAK1738666.1"/>
    <property type="molecule type" value="Genomic_DNA"/>
</dbReference>
<dbReference type="GO" id="GO:0005737">
    <property type="term" value="C:cytoplasm"/>
    <property type="evidence" value="ECO:0007669"/>
    <property type="project" value="TreeGrafter"/>
</dbReference>
<comment type="caution">
    <text evidence="2">The sequence shown here is derived from an EMBL/GenBank/DDBJ whole genome shotgun (WGS) entry which is preliminary data.</text>
</comment>
<proteinExistence type="predicted"/>
<protein>
    <submittedName>
        <fullName evidence="2">Peptidyl-prolyl cis-trans isomerase, cyclophilin type</fullName>
        <ecNumber evidence="2">5.2.1.8</ecNumber>
    </submittedName>
</protein>
<dbReference type="FunFam" id="2.40.100.10:FF:000082">
    <property type="entry name" value="Peptidyl-prolyl cis-trans isomerase"/>
    <property type="match status" value="1"/>
</dbReference>
<dbReference type="PANTHER" id="PTHR11071">
    <property type="entry name" value="PEPTIDYL-PROLYL CIS-TRANS ISOMERASE"/>
    <property type="match status" value="1"/>
</dbReference>
<dbReference type="GO" id="GO:0003755">
    <property type="term" value="F:peptidyl-prolyl cis-trans isomerase activity"/>
    <property type="evidence" value="ECO:0007669"/>
    <property type="project" value="UniProtKB-EC"/>
</dbReference>
<dbReference type="PROSITE" id="PS50072">
    <property type="entry name" value="CSA_PPIASE_2"/>
    <property type="match status" value="1"/>
</dbReference>
<dbReference type="InterPro" id="IPR029000">
    <property type="entry name" value="Cyclophilin-like_dom_sf"/>
</dbReference>
<feature type="domain" description="PPIase cyclophilin-type" evidence="1">
    <location>
        <begin position="89"/>
        <end position="259"/>
    </location>
</feature>
<dbReference type="PRINTS" id="PR00153">
    <property type="entry name" value="CSAPPISMRASE"/>
</dbReference>
<name>A0AAD8Y2X8_9STRA</name>
<dbReference type="EC" id="5.2.1.8" evidence="2"/>
<dbReference type="Pfam" id="PF00160">
    <property type="entry name" value="Pro_isomerase"/>
    <property type="match status" value="1"/>
</dbReference>
<dbReference type="GO" id="GO:0006457">
    <property type="term" value="P:protein folding"/>
    <property type="evidence" value="ECO:0007669"/>
    <property type="project" value="TreeGrafter"/>
</dbReference>
<keyword evidence="3" id="KW-1185">Reference proteome</keyword>
<accession>A0AAD8Y2X8</accession>
<dbReference type="SUPFAM" id="SSF50891">
    <property type="entry name" value="Cyclophilin-like"/>
    <property type="match status" value="1"/>
</dbReference>
<dbReference type="PANTHER" id="PTHR11071:SF561">
    <property type="entry name" value="PEPTIDYL-PROLYL CIS-TRANS ISOMERASE D-RELATED"/>
    <property type="match status" value="1"/>
</dbReference>
<dbReference type="AlphaFoldDB" id="A0AAD8Y2X8"/>
<dbReference type="Proteomes" id="UP001224775">
    <property type="component" value="Unassembled WGS sequence"/>
</dbReference>
<gene>
    <name evidence="2" type="ORF">QTG54_010696</name>
</gene>
<dbReference type="Gene3D" id="2.40.100.10">
    <property type="entry name" value="Cyclophilin-like"/>
    <property type="match status" value="1"/>
</dbReference>
<reference evidence="2" key="1">
    <citation type="submission" date="2023-06" db="EMBL/GenBank/DDBJ databases">
        <title>Survivors Of The Sea: Transcriptome response of Skeletonema marinoi to long-term dormancy.</title>
        <authorList>
            <person name="Pinder M.I.M."/>
            <person name="Kourtchenko O."/>
            <person name="Robertson E.K."/>
            <person name="Larsson T."/>
            <person name="Maumus F."/>
            <person name="Osuna-Cruz C.M."/>
            <person name="Vancaester E."/>
            <person name="Stenow R."/>
            <person name="Vandepoele K."/>
            <person name="Ploug H."/>
            <person name="Bruchert V."/>
            <person name="Godhe A."/>
            <person name="Topel M."/>
        </authorList>
    </citation>
    <scope>NUCLEOTIDE SEQUENCE</scope>
    <source>
        <strain evidence="2">R05AC</strain>
    </source>
</reference>
<dbReference type="InterPro" id="IPR002130">
    <property type="entry name" value="Cyclophilin-type_PPIase_dom"/>
</dbReference>
<keyword evidence="2" id="KW-0413">Isomerase</keyword>
<dbReference type="GO" id="GO:0016018">
    <property type="term" value="F:cyclosporin A binding"/>
    <property type="evidence" value="ECO:0007669"/>
    <property type="project" value="TreeGrafter"/>
</dbReference>
<evidence type="ECO:0000259" key="1">
    <source>
        <dbReference type="PROSITE" id="PS50072"/>
    </source>
</evidence>
<evidence type="ECO:0000313" key="2">
    <source>
        <dbReference type="EMBL" id="KAK1738666.1"/>
    </source>
</evidence>
<sequence length="417" mass="44716">MSSGVNSKSCQLCYIDFDINNHRSNLSLAAAFVDATDSRYGFSSKHLLKLGGSELSRIKDSLLMDHEWGSKVAAVGESSVVTKLPQCGSRVVFRLYWDVVPLACENFATLCVNGGNSLEVCNNPKKPKPAPIGESGKALTYRSSTIHRVVPGFIVQGGDFVMGNGAGGESIYNGKKFKDERAGLLLKHDRELLLSMGNSGKNSNTSQFFVTFDKAPQCDGKHVVFGEVVSGKEVIFELEKHGSSDGEPTVPIQITDCGAYVPLFTPAAGSWYDRPDPDSYSGKTPELIVQFRVGVIAPTMAVAKKFRSALGEHATTILIAVDEVGGGDDEMTRLVTKPLEKFSLDVVLAAPACASLLESLEVPSSWIDAADALPKDFKAPTKGEVFLVAKPVDALSAVANKSWVAKRGSWILSSSFV</sequence>
<organism evidence="2 3">
    <name type="scientific">Skeletonema marinoi</name>
    <dbReference type="NCBI Taxonomy" id="267567"/>
    <lineage>
        <taxon>Eukaryota</taxon>
        <taxon>Sar</taxon>
        <taxon>Stramenopiles</taxon>
        <taxon>Ochrophyta</taxon>
        <taxon>Bacillariophyta</taxon>
        <taxon>Coscinodiscophyceae</taxon>
        <taxon>Thalassiosirophycidae</taxon>
        <taxon>Thalassiosirales</taxon>
        <taxon>Skeletonemataceae</taxon>
        <taxon>Skeletonema</taxon>
        <taxon>Skeletonema marinoi-dohrnii complex</taxon>
    </lineage>
</organism>